<dbReference type="InterPro" id="IPR013367">
    <property type="entry name" value="Flagellar_put"/>
</dbReference>
<evidence type="ECO:0000256" key="1">
    <source>
        <dbReference type="SAM" id="MobiDB-lite"/>
    </source>
</evidence>
<reference evidence="2 3" key="1">
    <citation type="submission" date="2017-06" db="EMBL/GenBank/DDBJ databases">
        <title>Novel microbial phyla capable of carbon fixation and sulfur reduction in deep-sea sediments.</title>
        <authorList>
            <person name="Huang J."/>
            <person name="Baker B."/>
            <person name="Wang Y."/>
        </authorList>
    </citation>
    <scope>NUCLEOTIDE SEQUENCE [LARGE SCALE GENOMIC DNA]</scope>
    <source>
        <strain evidence="2">B3_LCP</strain>
    </source>
</reference>
<dbReference type="NCBIfam" id="TIGR02530">
    <property type="entry name" value="flg_new"/>
    <property type="match status" value="1"/>
</dbReference>
<keyword evidence="2" id="KW-0282">Flagellum</keyword>
<accession>A0A532V519</accession>
<dbReference type="EMBL" id="NJBN01000001">
    <property type="protein sequence ID" value="TKJ42232.1"/>
    <property type="molecule type" value="Genomic_DNA"/>
</dbReference>
<dbReference type="Pfam" id="PF12611">
    <property type="entry name" value="Flagellar_put"/>
    <property type="match status" value="1"/>
</dbReference>
<comment type="caution">
    <text evidence="2">The sequence shown here is derived from an EMBL/GenBank/DDBJ whole genome shotgun (WGS) entry which is preliminary data.</text>
</comment>
<evidence type="ECO:0000313" key="2">
    <source>
        <dbReference type="EMBL" id="TKJ42232.1"/>
    </source>
</evidence>
<gene>
    <name evidence="2" type="ORF">CEE37_00720</name>
</gene>
<organism evidence="2 3">
    <name type="scientific">candidate division LCP-89 bacterium B3_LCP</name>
    <dbReference type="NCBI Taxonomy" id="2012998"/>
    <lineage>
        <taxon>Bacteria</taxon>
        <taxon>Pseudomonadati</taxon>
        <taxon>Bacteria division LCP-89</taxon>
    </lineage>
</organism>
<protein>
    <submittedName>
        <fullName evidence="2">Flagellar protein</fullName>
    </submittedName>
</protein>
<dbReference type="Proteomes" id="UP000319619">
    <property type="component" value="Unassembled WGS sequence"/>
</dbReference>
<keyword evidence="2" id="KW-0966">Cell projection</keyword>
<dbReference type="AlphaFoldDB" id="A0A532V519"/>
<feature type="region of interest" description="Disordered" evidence="1">
    <location>
        <begin position="1"/>
        <end position="21"/>
    </location>
</feature>
<keyword evidence="2" id="KW-0969">Cilium</keyword>
<proteinExistence type="predicted"/>
<name>A0A532V519_UNCL8</name>
<evidence type="ECO:0000313" key="3">
    <source>
        <dbReference type="Proteomes" id="UP000319619"/>
    </source>
</evidence>
<sequence length="126" mass="13762">MIDLRRIQGAPPLQQETAVLEKQNPKVEQPFAEVLEKAKGSSGELKFSAHALERMTQRGIGLTPLELEKVQSAVQKASDKGSRSSLVLLDERAFVVSVANRTVITAMDGDNMKDQMVTDIDSAVII</sequence>